<evidence type="ECO:0000313" key="2">
    <source>
        <dbReference type="EMBL" id="CAG6632037.1"/>
    </source>
</evidence>
<accession>A0A8D8QIS5</accession>
<dbReference type="EMBL" id="HBUF01078490">
    <property type="protein sequence ID" value="CAG6632058.1"/>
    <property type="molecule type" value="Transcribed_RNA"/>
</dbReference>
<dbReference type="EMBL" id="HBUF01078484">
    <property type="protein sequence ID" value="CAG6632026.1"/>
    <property type="molecule type" value="Transcribed_RNA"/>
</dbReference>
<dbReference type="AlphaFoldDB" id="A0A8D8QIS5"/>
<organism evidence="2">
    <name type="scientific">Cacopsylla melanoneura</name>
    <dbReference type="NCBI Taxonomy" id="428564"/>
    <lineage>
        <taxon>Eukaryota</taxon>
        <taxon>Metazoa</taxon>
        <taxon>Ecdysozoa</taxon>
        <taxon>Arthropoda</taxon>
        <taxon>Hexapoda</taxon>
        <taxon>Insecta</taxon>
        <taxon>Pterygota</taxon>
        <taxon>Neoptera</taxon>
        <taxon>Paraneoptera</taxon>
        <taxon>Hemiptera</taxon>
        <taxon>Sternorrhyncha</taxon>
        <taxon>Psylloidea</taxon>
        <taxon>Psyllidae</taxon>
        <taxon>Psyllinae</taxon>
        <taxon>Cacopsylla</taxon>
    </lineage>
</organism>
<protein>
    <submittedName>
        <fullName evidence="2">Uncharacterized protein</fullName>
    </submittedName>
</protein>
<evidence type="ECO:0000256" key="1">
    <source>
        <dbReference type="SAM" id="Phobius"/>
    </source>
</evidence>
<reference evidence="2" key="1">
    <citation type="submission" date="2021-05" db="EMBL/GenBank/DDBJ databases">
        <authorList>
            <person name="Alioto T."/>
            <person name="Alioto T."/>
            <person name="Gomez Garrido J."/>
        </authorList>
    </citation>
    <scope>NUCLEOTIDE SEQUENCE</scope>
</reference>
<dbReference type="EMBL" id="HBUF01078486">
    <property type="protein sequence ID" value="CAG6632037.1"/>
    <property type="molecule type" value="Transcribed_RNA"/>
</dbReference>
<proteinExistence type="predicted"/>
<keyword evidence="1" id="KW-0812">Transmembrane</keyword>
<feature type="transmembrane region" description="Helical" evidence="1">
    <location>
        <begin position="16"/>
        <end position="35"/>
    </location>
</feature>
<dbReference type="EMBL" id="HBUF01078483">
    <property type="protein sequence ID" value="CAG6632021.1"/>
    <property type="molecule type" value="Transcribed_RNA"/>
</dbReference>
<keyword evidence="1" id="KW-0472">Membrane</keyword>
<dbReference type="EMBL" id="HBUF01078491">
    <property type="protein sequence ID" value="CAG6632063.1"/>
    <property type="molecule type" value="Transcribed_RNA"/>
</dbReference>
<name>A0A8D8QIS5_9HEMI</name>
<dbReference type="EMBL" id="HBUF01078489">
    <property type="protein sequence ID" value="CAG6632053.1"/>
    <property type="molecule type" value="Transcribed_RNA"/>
</dbReference>
<dbReference type="EMBL" id="HBUF01078485">
    <property type="protein sequence ID" value="CAG6632032.1"/>
    <property type="molecule type" value="Transcribed_RNA"/>
</dbReference>
<sequence length="154" mass="18416">MLGTCKFRHFRRRREFAWAGFIFVIHIYPHFLVFVPNDLRFIIIRQDHLVLRGRKWYKRFPPTFLTGILALLSWCLNLLGGGAFFWFIFNSRFRCIFRTRVSFIFRKCRLGMNGYDWFLSNTLNIPSSPSHATIIAGDIICWHAGLCWFCLGWR</sequence>
<feature type="transmembrane region" description="Helical" evidence="1">
    <location>
        <begin position="64"/>
        <end position="89"/>
    </location>
</feature>
<dbReference type="EMBL" id="HBUF01078488">
    <property type="protein sequence ID" value="CAG6632047.1"/>
    <property type="molecule type" value="Transcribed_RNA"/>
</dbReference>
<keyword evidence="1" id="KW-1133">Transmembrane helix</keyword>
<dbReference type="EMBL" id="HBUF01078487">
    <property type="protein sequence ID" value="CAG6632042.1"/>
    <property type="molecule type" value="Transcribed_RNA"/>
</dbReference>